<evidence type="ECO:0000256" key="1">
    <source>
        <dbReference type="SAM" id="MobiDB-lite"/>
    </source>
</evidence>
<dbReference type="Gene3D" id="3.40.50.300">
    <property type="entry name" value="P-loop containing nucleotide triphosphate hydrolases"/>
    <property type="match status" value="1"/>
</dbReference>
<dbReference type="InterPro" id="IPR027417">
    <property type="entry name" value="P-loop_NTPase"/>
</dbReference>
<name>A0A7R7MSW3_MYCIT</name>
<proteinExistence type="predicted"/>
<feature type="region of interest" description="Disordered" evidence="1">
    <location>
        <begin position="91"/>
        <end position="134"/>
    </location>
</feature>
<dbReference type="AlphaFoldDB" id="A0A7R7MSW3"/>
<sequence length="338" mass="37462">MHVESIKLTNFQCFGAEPTKIDLNQQLTTFVGANGSGKTAVCTALMRLFGISQEQRSVQADDFHVPPEENQPATTRTLSIEVVLAFPELNDAVSNSPRDETTADAETASPDDGDPTAGADDSPTVHQAQTSARAEHDAIPEFFHQMAATVDGELKCRIVLEATWTDDGSIDGLIEDQRRVVYTFDDDYGDRWVPLRGGDRNRIQVIYVPASRDGARYVTTFLRGRLWRASTWSQELELHVAEASDQLTRLFRAEQAVSIVEQTLTQRWRELHQADTDAEPSLEPANRTAKELAARAELMFQPSHTGRQRQAAALSDGQRSLLQLALTAATLDIEKRLS</sequence>
<protein>
    <recommendedName>
        <fullName evidence="2">RecF/RecN/SMC N-terminal domain-containing protein</fullName>
    </recommendedName>
</protein>
<evidence type="ECO:0000313" key="3">
    <source>
        <dbReference type="EMBL" id="BCO99375.1"/>
    </source>
</evidence>
<dbReference type="Proteomes" id="UP000595205">
    <property type="component" value="Chromosome"/>
</dbReference>
<dbReference type="EMBL" id="AP024255">
    <property type="protein sequence ID" value="BCO99375.1"/>
    <property type="molecule type" value="Genomic_DNA"/>
</dbReference>
<accession>A0A7R7MSW3</accession>
<evidence type="ECO:0000313" key="4">
    <source>
        <dbReference type="Proteomes" id="UP000595205"/>
    </source>
</evidence>
<dbReference type="InterPro" id="IPR051396">
    <property type="entry name" value="Bact_Antivir_Def_Nuclease"/>
</dbReference>
<dbReference type="PANTHER" id="PTHR43581">
    <property type="entry name" value="ATP/GTP PHOSPHATASE"/>
    <property type="match status" value="1"/>
</dbReference>
<dbReference type="Pfam" id="PF02463">
    <property type="entry name" value="SMC_N"/>
    <property type="match status" value="1"/>
</dbReference>
<evidence type="ECO:0000259" key="2">
    <source>
        <dbReference type="Pfam" id="PF02463"/>
    </source>
</evidence>
<dbReference type="SUPFAM" id="SSF52540">
    <property type="entry name" value="P-loop containing nucleoside triphosphate hydrolases"/>
    <property type="match status" value="1"/>
</dbReference>
<gene>
    <name evidence="3" type="ORF">MINTM018_21450</name>
</gene>
<dbReference type="InterPro" id="IPR003395">
    <property type="entry name" value="RecF/RecN/SMC_N"/>
</dbReference>
<feature type="domain" description="RecF/RecN/SMC N-terminal" evidence="2">
    <location>
        <begin position="3"/>
        <end position="333"/>
    </location>
</feature>
<dbReference type="RefSeq" id="WP_201406425.1">
    <property type="nucleotide sequence ID" value="NZ_AP024255.1"/>
</dbReference>
<organism evidence="3 4">
    <name type="scientific">Mycobacterium intracellulare</name>
    <dbReference type="NCBI Taxonomy" id="1767"/>
    <lineage>
        <taxon>Bacteria</taxon>
        <taxon>Bacillati</taxon>
        <taxon>Actinomycetota</taxon>
        <taxon>Actinomycetes</taxon>
        <taxon>Mycobacteriales</taxon>
        <taxon>Mycobacteriaceae</taxon>
        <taxon>Mycobacterium</taxon>
        <taxon>Mycobacterium avium complex (MAC)</taxon>
    </lineage>
</organism>
<reference evidence="3 4" key="1">
    <citation type="submission" date="2020-12" db="EMBL/GenBank/DDBJ databases">
        <title>Genome sequence of clinical Mycobacterium intracellulare strains.</title>
        <authorList>
            <person name="Tateishi Y."/>
            <person name="Matsumoto S."/>
            <person name="Fukushima Y."/>
            <person name="Nakajima C."/>
            <person name="Suzuki Y."/>
        </authorList>
    </citation>
    <scope>NUCLEOTIDE SEQUENCE [LARGE SCALE GENOMIC DNA]</scope>
    <source>
        <strain evidence="3 4">M018</strain>
    </source>
</reference>
<dbReference type="PANTHER" id="PTHR43581:SF2">
    <property type="entry name" value="EXCINUCLEASE ATPASE SUBUNIT"/>
    <property type="match status" value="1"/>
</dbReference>